<dbReference type="EMBL" id="LNRQ01000003">
    <property type="protein sequence ID" value="KZN00809.1"/>
    <property type="molecule type" value="Genomic_DNA"/>
</dbReference>
<dbReference type="STRING" id="79200.A0A166A6U0"/>
<dbReference type="InterPro" id="IPR003653">
    <property type="entry name" value="Peptidase_C48_C"/>
</dbReference>
<feature type="domain" description="Ubiquitin-like protease family profile" evidence="4">
    <location>
        <begin position="84"/>
        <end position="286"/>
    </location>
</feature>
<dbReference type="AlphaFoldDB" id="A0A166A6U0"/>
<keyword evidence="2" id="KW-0645">Protease</keyword>
<comment type="caution">
    <text evidence="5">The sequence shown here is derived from an EMBL/GenBank/DDBJ whole genome shotgun (WGS) entry which is preliminary data.</text>
</comment>
<protein>
    <recommendedName>
        <fullName evidence="4">Ubiquitin-like protease family profile domain-containing protein</fullName>
    </recommendedName>
</protein>
<accession>A0A166A6U0</accession>
<dbReference type="PANTHER" id="PTHR47764:SF2">
    <property type="entry name" value="UBIQUITIN-LIKE PROTEASE FAMILY PROFILE DOMAIN-CONTAINING PROTEIN"/>
    <property type="match status" value="1"/>
</dbReference>
<dbReference type="InterPro" id="IPR038765">
    <property type="entry name" value="Papain-like_cys_pep_sf"/>
</dbReference>
<sequence length="286" mass="33562">MWQTYKGFEEFKFAIVEDWYRKQDEIMSLDVYQPLWNIVLSSDMERDAKVLPGQSKIFPLKHYFPSFEDSFEDVIYPKGDPDAVSISKRDVDRLEPEIFVNDTIIDFYIKYLKNKIDPSERHRFHFFNSFFYPKLAELGKSLSSFVEGRAAFRSVRRWTRKISLFEKDYIFVPVNFNYHWSLIVICHPGEVADFQGKFRCEEIFKVAMHIAYGFYPRKSFWSEGAYSELELLDLVRYVICPISLSLLYGTSKTACDYPVEDTLIVPNDGDMSNPSHSMLIYCGGSV</sequence>
<dbReference type="GO" id="GO:0006508">
    <property type="term" value="P:proteolysis"/>
    <property type="evidence" value="ECO:0007669"/>
    <property type="project" value="UniProtKB-KW"/>
</dbReference>
<gene>
    <name evidence="5" type="ORF">DCAR_009563</name>
</gene>
<dbReference type="Gramene" id="KZN00809">
    <property type="protein sequence ID" value="KZN00809"/>
    <property type="gene ID" value="DCAR_009563"/>
</dbReference>
<evidence type="ECO:0000313" key="5">
    <source>
        <dbReference type="EMBL" id="KZN00809.1"/>
    </source>
</evidence>
<dbReference type="PROSITE" id="PS50600">
    <property type="entry name" value="ULP_PROTEASE"/>
    <property type="match status" value="1"/>
</dbReference>
<evidence type="ECO:0000256" key="2">
    <source>
        <dbReference type="ARBA" id="ARBA00022670"/>
    </source>
</evidence>
<evidence type="ECO:0000256" key="1">
    <source>
        <dbReference type="ARBA" id="ARBA00005234"/>
    </source>
</evidence>
<dbReference type="PANTHER" id="PTHR47764">
    <property type="entry name" value="UBIQUITIN-LIKE-SPECIFIC PROTEASE 2B-RELATED"/>
    <property type="match status" value="1"/>
</dbReference>
<dbReference type="GO" id="GO:0008234">
    <property type="term" value="F:cysteine-type peptidase activity"/>
    <property type="evidence" value="ECO:0007669"/>
    <property type="project" value="InterPro"/>
</dbReference>
<dbReference type="SUPFAM" id="SSF54001">
    <property type="entry name" value="Cysteine proteinases"/>
    <property type="match status" value="1"/>
</dbReference>
<proteinExistence type="inferred from homology"/>
<name>A0A166A6U0_DAUCS</name>
<comment type="similarity">
    <text evidence="1">Belongs to the peptidase C48 family.</text>
</comment>
<dbReference type="Pfam" id="PF02902">
    <property type="entry name" value="Peptidase_C48"/>
    <property type="match status" value="1"/>
</dbReference>
<evidence type="ECO:0000256" key="3">
    <source>
        <dbReference type="ARBA" id="ARBA00022801"/>
    </source>
</evidence>
<evidence type="ECO:0000259" key="4">
    <source>
        <dbReference type="PROSITE" id="PS50600"/>
    </source>
</evidence>
<reference evidence="5" key="1">
    <citation type="journal article" date="2016" name="Nat. Genet.">
        <title>A high-quality carrot genome assembly provides new insights into carotenoid accumulation and asterid genome evolution.</title>
        <authorList>
            <person name="Iorizzo M."/>
            <person name="Ellison S."/>
            <person name="Senalik D."/>
            <person name="Zeng P."/>
            <person name="Satapoomin P."/>
            <person name="Huang J."/>
            <person name="Bowman M."/>
            <person name="Iovene M."/>
            <person name="Sanseverino W."/>
            <person name="Cavagnaro P."/>
            <person name="Yildiz M."/>
            <person name="Macko-Podgorni A."/>
            <person name="Moranska E."/>
            <person name="Grzebelus E."/>
            <person name="Grzebelus D."/>
            <person name="Ashrafi H."/>
            <person name="Zheng Z."/>
            <person name="Cheng S."/>
            <person name="Spooner D."/>
            <person name="Van Deynze A."/>
            <person name="Simon P."/>
        </authorList>
    </citation>
    <scope>NUCLEOTIDE SEQUENCE [LARGE SCALE GENOMIC DNA]</scope>
    <source>
        <tissue evidence="5">Leaf</tissue>
    </source>
</reference>
<organism evidence="5">
    <name type="scientific">Daucus carota subsp. sativus</name>
    <name type="common">Carrot</name>
    <dbReference type="NCBI Taxonomy" id="79200"/>
    <lineage>
        <taxon>Eukaryota</taxon>
        <taxon>Viridiplantae</taxon>
        <taxon>Streptophyta</taxon>
        <taxon>Embryophyta</taxon>
        <taxon>Tracheophyta</taxon>
        <taxon>Spermatophyta</taxon>
        <taxon>Magnoliopsida</taxon>
        <taxon>eudicotyledons</taxon>
        <taxon>Gunneridae</taxon>
        <taxon>Pentapetalae</taxon>
        <taxon>asterids</taxon>
        <taxon>campanulids</taxon>
        <taxon>Apiales</taxon>
        <taxon>Apiaceae</taxon>
        <taxon>Apioideae</taxon>
        <taxon>Scandiceae</taxon>
        <taxon>Daucinae</taxon>
        <taxon>Daucus</taxon>
        <taxon>Daucus sect. Daucus</taxon>
    </lineage>
</organism>
<keyword evidence="3" id="KW-0378">Hydrolase</keyword>
<dbReference type="Gene3D" id="3.40.395.10">
    <property type="entry name" value="Adenoviral Proteinase, Chain A"/>
    <property type="match status" value="1"/>
</dbReference>